<protein>
    <recommendedName>
        <fullName evidence="5">BZIP domain-containing protein</fullName>
    </recommendedName>
</protein>
<dbReference type="STRING" id="913774.A0A0C3GXW8"/>
<dbReference type="CDD" id="cd14688">
    <property type="entry name" value="bZIP_YAP"/>
    <property type="match status" value="1"/>
</dbReference>
<dbReference type="InterPro" id="IPR050936">
    <property type="entry name" value="AP-1-like"/>
</dbReference>
<dbReference type="PROSITE" id="PS00036">
    <property type="entry name" value="BZIP_BASIC"/>
    <property type="match status" value="1"/>
</dbReference>
<evidence type="ECO:0000256" key="2">
    <source>
        <dbReference type="ARBA" id="ARBA00023242"/>
    </source>
</evidence>
<feature type="region of interest" description="Disordered" evidence="4">
    <location>
        <begin position="148"/>
        <end position="184"/>
    </location>
</feature>
<feature type="region of interest" description="Disordered" evidence="4">
    <location>
        <begin position="1"/>
        <end position="32"/>
    </location>
</feature>
<comment type="subcellular location">
    <subcellularLocation>
        <location evidence="1">Nucleus</location>
    </subcellularLocation>
</comment>
<dbReference type="SMART" id="SM00338">
    <property type="entry name" value="BRLZ"/>
    <property type="match status" value="1"/>
</dbReference>
<evidence type="ECO:0000256" key="1">
    <source>
        <dbReference type="ARBA" id="ARBA00004123"/>
    </source>
</evidence>
<dbReference type="GO" id="GO:0001228">
    <property type="term" value="F:DNA-binding transcription activator activity, RNA polymerase II-specific"/>
    <property type="evidence" value="ECO:0007669"/>
    <property type="project" value="TreeGrafter"/>
</dbReference>
<dbReference type="Proteomes" id="UP000054321">
    <property type="component" value="Unassembled WGS sequence"/>
</dbReference>
<accession>A0A0C3GXW8</accession>
<dbReference type="InterPro" id="IPR046347">
    <property type="entry name" value="bZIP_sf"/>
</dbReference>
<dbReference type="PANTHER" id="PTHR40621:SF6">
    <property type="entry name" value="AP-1-LIKE TRANSCRIPTION FACTOR YAP1-RELATED"/>
    <property type="match status" value="1"/>
</dbReference>
<reference evidence="6 7" key="1">
    <citation type="submission" date="2014-04" db="EMBL/GenBank/DDBJ databases">
        <authorList>
            <consortium name="DOE Joint Genome Institute"/>
            <person name="Kuo A."/>
            <person name="Martino E."/>
            <person name="Perotto S."/>
            <person name="Kohler A."/>
            <person name="Nagy L.G."/>
            <person name="Floudas D."/>
            <person name="Copeland A."/>
            <person name="Barry K.W."/>
            <person name="Cichocki N."/>
            <person name="Veneault-Fourrey C."/>
            <person name="LaButti K."/>
            <person name="Lindquist E.A."/>
            <person name="Lipzen A."/>
            <person name="Lundell T."/>
            <person name="Morin E."/>
            <person name="Murat C."/>
            <person name="Sun H."/>
            <person name="Tunlid A."/>
            <person name="Henrissat B."/>
            <person name="Grigoriev I.V."/>
            <person name="Hibbett D.S."/>
            <person name="Martin F."/>
            <person name="Nordberg H.P."/>
            <person name="Cantor M.N."/>
            <person name="Hua S.X."/>
        </authorList>
    </citation>
    <scope>NUCLEOTIDE SEQUENCE [LARGE SCALE GENOMIC DNA]</scope>
    <source>
        <strain evidence="6 7">Zn</strain>
    </source>
</reference>
<keyword evidence="7" id="KW-1185">Reference proteome</keyword>
<dbReference type="GO" id="GO:0000976">
    <property type="term" value="F:transcription cis-regulatory region binding"/>
    <property type="evidence" value="ECO:0007669"/>
    <property type="project" value="InterPro"/>
</dbReference>
<dbReference type="InterPro" id="IPR004827">
    <property type="entry name" value="bZIP"/>
</dbReference>
<organism evidence="6 7">
    <name type="scientific">Oidiodendron maius (strain Zn)</name>
    <dbReference type="NCBI Taxonomy" id="913774"/>
    <lineage>
        <taxon>Eukaryota</taxon>
        <taxon>Fungi</taxon>
        <taxon>Dikarya</taxon>
        <taxon>Ascomycota</taxon>
        <taxon>Pezizomycotina</taxon>
        <taxon>Leotiomycetes</taxon>
        <taxon>Leotiomycetes incertae sedis</taxon>
        <taxon>Myxotrichaceae</taxon>
        <taxon>Oidiodendron</taxon>
    </lineage>
</organism>
<dbReference type="PANTHER" id="PTHR40621">
    <property type="entry name" value="TRANSCRIPTION FACTOR KAPC-RELATED"/>
    <property type="match status" value="1"/>
</dbReference>
<evidence type="ECO:0000259" key="5">
    <source>
        <dbReference type="PROSITE" id="PS00036"/>
    </source>
</evidence>
<reference evidence="7" key="2">
    <citation type="submission" date="2015-01" db="EMBL/GenBank/DDBJ databases">
        <title>Evolutionary Origins and Diversification of the Mycorrhizal Mutualists.</title>
        <authorList>
            <consortium name="DOE Joint Genome Institute"/>
            <consortium name="Mycorrhizal Genomics Consortium"/>
            <person name="Kohler A."/>
            <person name="Kuo A."/>
            <person name="Nagy L.G."/>
            <person name="Floudas D."/>
            <person name="Copeland A."/>
            <person name="Barry K.W."/>
            <person name="Cichocki N."/>
            <person name="Veneault-Fourrey C."/>
            <person name="LaButti K."/>
            <person name="Lindquist E.A."/>
            <person name="Lipzen A."/>
            <person name="Lundell T."/>
            <person name="Morin E."/>
            <person name="Murat C."/>
            <person name="Riley R."/>
            <person name="Ohm R."/>
            <person name="Sun H."/>
            <person name="Tunlid A."/>
            <person name="Henrissat B."/>
            <person name="Grigoriev I.V."/>
            <person name="Hibbett D.S."/>
            <person name="Martin F."/>
        </authorList>
    </citation>
    <scope>NUCLEOTIDE SEQUENCE [LARGE SCALE GENOMIC DNA]</scope>
    <source>
        <strain evidence="7">Zn</strain>
    </source>
</reference>
<keyword evidence="3" id="KW-0175">Coiled coil</keyword>
<feature type="compositionally biased region" description="Low complexity" evidence="4">
    <location>
        <begin position="148"/>
        <end position="159"/>
    </location>
</feature>
<feature type="domain" description="BZIP" evidence="5">
    <location>
        <begin position="24"/>
        <end position="39"/>
    </location>
</feature>
<dbReference type="InParanoid" id="A0A0C3GXW8"/>
<dbReference type="EMBL" id="KN832885">
    <property type="protein sequence ID" value="KIM96079.1"/>
    <property type="molecule type" value="Genomic_DNA"/>
</dbReference>
<dbReference type="HOGENOM" id="CLU_1540514_0_0_1"/>
<dbReference type="AlphaFoldDB" id="A0A0C3GXW8"/>
<dbReference type="OrthoDB" id="2593073at2759"/>
<sequence length="208" mass="23198">MLNERHSSESSSGSGRLSADKLKKRRDQNRISQRAFRLRKERHTMELEAKVEELETLLETASRENTIAASRMNKMEGELLYYRGLLYGATNQRNGFVTSYPNDYRPNGSQFGTAADMSGYGTVPAYSYPPTIPSLVAPAVANEYQRAGSYDSSSTGSYSPAQDSQLEYSRSVGDPRSSPPDRNVDSAMWAYLQFNTSEPAGEDVSYRD</sequence>
<dbReference type="SUPFAM" id="SSF57959">
    <property type="entry name" value="Leucine zipper domain"/>
    <property type="match status" value="1"/>
</dbReference>
<feature type="coiled-coil region" evidence="3">
    <location>
        <begin position="40"/>
        <end position="71"/>
    </location>
</feature>
<dbReference type="GO" id="GO:0090575">
    <property type="term" value="C:RNA polymerase II transcription regulator complex"/>
    <property type="evidence" value="ECO:0007669"/>
    <property type="project" value="TreeGrafter"/>
</dbReference>
<evidence type="ECO:0000256" key="4">
    <source>
        <dbReference type="SAM" id="MobiDB-lite"/>
    </source>
</evidence>
<keyword evidence="2" id="KW-0539">Nucleus</keyword>
<evidence type="ECO:0000313" key="7">
    <source>
        <dbReference type="Proteomes" id="UP000054321"/>
    </source>
</evidence>
<dbReference type="Gene3D" id="1.20.5.170">
    <property type="match status" value="1"/>
</dbReference>
<gene>
    <name evidence="6" type="ORF">OIDMADRAFT_20957</name>
</gene>
<evidence type="ECO:0000256" key="3">
    <source>
        <dbReference type="SAM" id="Coils"/>
    </source>
</evidence>
<name>A0A0C3GXW8_OIDMZ</name>
<dbReference type="Pfam" id="PF00170">
    <property type="entry name" value="bZIP_1"/>
    <property type="match status" value="1"/>
</dbReference>
<evidence type="ECO:0000313" key="6">
    <source>
        <dbReference type="EMBL" id="KIM96079.1"/>
    </source>
</evidence>
<proteinExistence type="predicted"/>